<dbReference type="AlphaFoldDB" id="A0A0F9BZA6"/>
<gene>
    <name evidence="1" type="ORF">LCGC14_2387190</name>
</gene>
<organism evidence="1">
    <name type="scientific">marine sediment metagenome</name>
    <dbReference type="NCBI Taxonomy" id="412755"/>
    <lineage>
        <taxon>unclassified sequences</taxon>
        <taxon>metagenomes</taxon>
        <taxon>ecological metagenomes</taxon>
    </lineage>
</organism>
<protein>
    <submittedName>
        <fullName evidence="1">Uncharacterized protein</fullName>
    </submittedName>
</protein>
<name>A0A0F9BZA6_9ZZZZ</name>
<proteinExistence type="predicted"/>
<sequence length="124" mass="14912">MLYKLMRGSRQIRIWLGGNKGREERFKLFQILPRIGDIDFRHKLISLGYQENLFSHTFKGQIFTVRKLDEDGKHQYHLRFYSDGFCTGHHEYDYFLYPKQHMNGKDLRKLTRKEKLYIGVALGL</sequence>
<dbReference type="EMBL" id="LAZR01035539">
    <property type="protein sequence ID" value="KKL27235.1"/>
    <property type="molecule type" value="Genomic_DNA"/>
</dbReference>
<accession>A0A0F9BZA6</accession>
<evidence type="ECO:0000313" key="1">
    <source>
        <dbReference type="EMBL" id="KKL27235.1"/>
    </source>
</evidence>
<reference evidence="1" key="1">
    <citation type="journal article" date="2015" name="Nature">
        <title>Complex archaea that bridge the gap between prokaryotes and eukaryotes.</title>
        <authorList>
            <person name="Spang A."/>
            <person name="Saw J.H."/>
            <person name="Jorgensen S.L."/>
            <person name="Zaremba-Niedzwiedzka K."/>
            <person name="Martijn J."/>
            <person name="Lind A.E."/>
            <person name="van Eijk R."/>
            <person name="Schleper C."/>
            <person name="Guy L."/>
            <person name="Ettema T.J."/>
        </authorList>
    </citation>
    <scope>NUCLEOTIDE SEQUENCE</scope>
</reference>
<comment type="caution">
    <text evidence="1">The sequence shown here is derived from an EMBL/GenBank/DDBJ whole genome shotgun (WGS) entry which is preliminary data.</text>
</comment>